<accession>A0A9N7N284</accession>
<dbReference type="AlphaFoldDB" id="A0A9N7N284"/>
<dbReference type="GO" id="GO:0003723">
    <property type="term" value="F:RNA binding"/>
    <property type="evidence" value="ECO:0007669"/>
    <property type="project" value="InterPro"/>
</dbReference>
<dbReference type="InterPro" id="IPR006145">
    <property type="entry name" value="PsdUridine_synth_RsuA/RluA"/>
</dbReference>
<dbReference type="CDD" id="cd02869">
    <property type="entry name" value="PseudoU_synth_RluA_like"/>
    <property type="match status" value="1"/>
</dbReference>
<dbReference type="InterPro" id="IPR050188">
    <property type="entry name" value="RluA_PseudoU_synthase"/>
</dbReference>
<dbReference type="GO" id="GO:0009982">
    <property type="term" value="F:pseudouridine synthase activity"/>
    <property type="evidence" value="ECO:0007669"/>
    <property type="project" value="InterPro"/>
</dbReference>
<dbReference type="EMBL" id="CACSLK010026072">
    <property type="protein sequence ID" value="CAA0825185.1"/>
    <property type="molecule type" value="Genomic_DNA"/>
</dbReference>
<gene>
    <name evidence="3" type="ORF">SHERM_21969</name>
</gene>
<feature type="transmembrane region" description="Helical" evidence="1">
    <location>
        <begin position="128"/>
        <end position="146"/>
    </location>
</feature>
<protein>
    <submittedName>
        <fullName evidence="3">RNA pseudouridine synthase 6- chloroplastic</fullName>
    </submittedName>
</protein>
<dbReference type="PANTHER" id="PTHR21600:SF52">
    <property type="entry name" value="PSEUDOURIDINE SYNTHASE RSUA_RLUA-LIKE DOMAIN-CONTAINING PROTEIN"/>
    <property type="match status" value="1"/>
</dbReference>
<keyword evidence="1" id="KW-1133">Transmembrane helix</keyword>
<evidence type="ECO:0000313" key="3">
    <source>
        <dbReference type="EMBL" id="CAA0825185.1"/>
    </source>
</evidence>
<keyword evidence="1" id="KW-0472">Membrane</keyword>
<evidence type="ECO:0000256" key="1">
    <source>
        <dbReference type="SAM" id="Phobius"/>
    </source>
</evidence>
<feature type="domain" description="Pseudouridine synthase RsuA/RluA-like" evidence="2">
    <location>
        <begin position="65"/>
        <end position="222"/>
    </location>
</feature>
<dbReference type="Gene3D" id="3.30.2350.10">
    <property type="entry name" value="Pseudouridine synthase"/>
    <property type="match status" value="1"/>
</dbReference>
<dbReference type="InterPro" id="IPR027443">
    <property type="entry name" value="IPNS-like_sf"/>
</dbReference>
<keyword evidence="1" id="KW-0812">Transmembrane</keyword>
<dbReference type="InterPro" id="IPR020103">
    <property type="entry name" value="PsdUridine_synth_cat_dom_sf"/>
</dbReference>
<dbReference type="PANTHER" id="PTHR21600">
    <property type="entry name" value="MITOCHONDRIAL RNA PSEUDOURIDINE SYNTHASE"/>
    <property type="match status" value="1"/>
</dbReference>
<dbReference type="SUPFAM" id="SSF51197">
    <property type="entry name" value="Clavaminate synthase-like"/>
    <property type="match status" value="1"/>
</dbReference>
<evidence type="ECO:0000313" key="4">
    <source>
        <dbReference type="Proteomes" id="UP001153555"/>
    </source>
</evidence>
<dbReference type="OrthoDB" id="424794at2759"/>
<reference evidence="3" key="1">
    <citation type="submission" date="2019-12" db="EMBL/GenBank/DDBJ databases">
        <authorList>
            <person name="Scholes J."/>
        </authorList>
    </citation>
    <scope>NUCLEOTIDE SEQUENCE</scope>
</reference>
<dbReference type="Gene3D" id="2.60.120.330">
    <property type="entry name" value="B-lactam Antibiotic, Isopenicillin N Synthase, Chain"/>
    <property type="match status" value="1"/>
</dbReference>
<dbReference type="Proteomes" id="UP001153555">
    <property type="component" value="Unassembled WGS sequence"/>
</dbReference>
<name>A0A9N7N284_STRHE</name>
<dbReference type="GO" id="GO:0000455">
    <property type="term" value="P:enzyme-directed rRNA pseudouridine synthesis"/>
    <property type="evidence" value="ECO:0007669"/>
    <property type="project" value="TreeGrafter"/>
</dbReference>
<dbReference type="Pfam" id="PF00849">
    <property type="entry name" value="PseudoU_synth_2"/>
    <property type="match status" value="1"/>
</dbReference>
<keyword evidence="4" id="KW-1185">Reference proteome</keyword>
<sequence>MAWSNNVYKSVEHRVVANPLHERFSTAYFFCPSYDTLIQSEIEPRVYRSFSFGEYRKQVQEDVKVGGTTDNIEETCATFATRALGLEVPLRTTHQIDNCSEGCVVFARTKEYCSVFHGKIREKKVKKLYLALVSAPVPIGVIAHYMRPVNIAPRLVSEVFNKGWQLCQLEVLECKKVPWPDRITEEKNGIEDCGWPSKDFAYECKINLLTGRTHQIRAQLAACGAPLVGDSMYMPAAIAEANCPGLNPFGKHNQNKYDEDDEAKSLAVEEWIACHGKEPTVAIGLQACYISWDDNGPHTYEAGSPWWRQETRNFNHFLLVSISLYLSYFFSSRRPTGAAPCDVRSREQPSRSAVSPYFLVSSLRQEAGPQHEHPAGETSNAT</sequence>
<proteinExistence type="predicted"/>
<comment type="caution">
    <text evidence="3">The sequence shown here is derived from an EMBL/GenBank/DDBJ whole genome shotgun (WGS) entry which is preliminary data.</text>
</comment>
<organism evidence="3 4">
    <name type="scientific">Striga hermonthica</name>
    <name type="common">Purple witchweed</name>
    <name type="synonym">Buchnera hermonthica</name>
    <dbReference type="NCBI Taxonomy" id="68872"/>
    <lineage>
        <taxon>Eukaryota</taxon>
        <taxon>Viridiplantae</taxon>
        <taxon>Streptophyta</taxon>
        <taxon>Embryophyta</taxon>
        <taxon>Tracheophyta</taxon>
        <taxon>Spermatophyta</taxon>
        <taxon>Magnoliopsida</taxon>
        <taxon>eudicotyledons</taxon>
        <taxon>Gunneridae</taxon>
        <taxon>Pentapetalae</taxon>
        <taxon>asterids</taxon>
        <taxon>lamiids</taxon>
        <taxon>Lamiales</taxon>
        <taxon>Orobanchaceae</taxon>
        <taxon>Buchnereae</taxon>
        <taxon>Striga</taxon>
    </lineage>
</organism>
<dbReference type="SUPFAM" id="SSF55120">
    <property type="entry name" value="Pseudouridine synthase"/>
    <property type="match status" value="1"/>
</dbReference>
<evidence type="ECO:0000259" key="2">
    <source>
        <dbReference type="Pfam" id="PF00849"/>
    </source>
</evidence>